<comment type="caution">
    <text evidence="2">The sequence shown here is derived from an EMBL/GenBank/DDBJ whole genome shotgun (WGS) entry which is preliminary data.</text>
</comment>
<dbReference type="GO" id="GO:0003729">
    <property type="term" value="F:mRNA binding"/>
    <property type="evidence" value="ECO:0007669"/>
    <property type="project" value="TreeGrafter"/>
</dbReference>
<dbReference type="FunFam" id="1.10.10.650:FF:000001">
    <property type="entry name" value="S1 RNA-binding domain 1"/>
    <property type="match status" value="1"/>
</dbReference>
<dbReference type="SUPFAM" id="SSF53098">
    <property type="entry name" value="Ribonuclease H-like"/>
    <property type="match status" value="1"/>
</dbReference>
<dbReference type="SUPFAM" id="SSF50249">
    <property type="entry name" value="Nucleic acid-binding proteins"/>
    <property type="match status" value="1"/>
</dbReference>
<protein>
    <submittedName>
        <fullName evidence="2">RNA-binding transcriptional accessory protein</fullName>
    </submittedName>
</protein>
<dbReference type="AlphaFoldDB" id="A0A8J7RJN5"/>
<dbReference type="RefSeq" id="WP_210511355.1">
    <property type="nucleotide sequence ID" value="NZ_JAFIDN010000004.1"/>
</dbReference>
<dbReference type="FunFam" id="3.30.420.140:FF:000001">
    <property type="entry name" value="RNA-binding transcriptional accessory protein"/>
    <property type="match status" value="1"/>
</dbReference>
<dbReference type="Pfam" id="PF09371">
    <property type="entry name" value="Tex_N"/>
    <property type="match status" value="1"/>
</dbReference>
<dbReference type="Pfam" id="PF17674">
    <property type="entry name" value="HHH_9"/>
    <property type="match status" value="1"/>
</dbReference>
<evidence type="ECO:0000313" key="3">
    <source>
        <dbReference type="Proteomes" id="UP000673975"/>
    </source>
</evidence>
<dbReference type="GO" id="GO:0003735">
    <property type="term" value="F:structural constituent of ribosome"/>
    <property type="evidence" value="ECO:0007669"/>
    <property type="project" value="TreeGrafter"/>
</dbReference>
<reference evidence="2" key="1">
    <citation type="submission" date="2021-02" db="EMBL/GenBank/DDBJ databases">
        <title>Natronogracilivirga saccharolytica gen. nov. sp. nov. a new anaerobic, haloalkiliphilic carbohydrate-fermenting bacterium from soda lake and proposing of Cyclonatronumiaceae fam. nov. in the phylum Balneolaeota.</title>
        <authorList>
            <person name="Zhilina T.N."/>
            <person name="Sorokin D.Y."/>
            <person name="Zavarzina D.G."/>
            <person name="Toshchakov S.V."/>
            <person name="Kublanov I.V."/>
        </authorList>
    </citation>
    <scope>NUCLEOTIDE SEQUENCE</scope>
    <source>
        <strain evidence="2">Z-1702</strain>
    </source>
</reference>
<gene>
    <name evidence="2" type="ORF">NATSA_07265</name>
</gene>
<dbReference type="Pfam" id="PF22706">
    <property type="entry name" value="Tex_central_region"/>
    <property type="match status" value="1"/>
</dbReference>
<dbReference type="EMBL" id="JAFIDN010000004">
    <property type="protein sequence ID" value="MBP3192457.1"/>
    <property type="molecule type" value="Genomic_DNA"/>
</dbReference>
<dbReference type="Gene3D" id="1.10.10.650">
    <property type="entry name" value="RuvA domain 2-like"/>
    <property type="match status" value="1"/>
</dbReference>
<evidence type="ECO:0000313" key="2">
    <source>
        <dbReference type="EMBL" id="MBP3192457.1"/>
    </source>
</evidence>
<dbReference type="InterPro" id="IPR032639">
    <property type="entry name" value="Tex_YqgF"/>
</dbReference>
<dbReference type="GO" id="GO:0006139">
    <property type="term" value="P:nucleobase-containing compound metabolic process"/>
    <property type="evidence" value="ECO:0007669"/>
    <property type="project" value="InterPro"/>
</dbReference>
<dbReference type="SUPFAM" id="SSF158832">
    <property type="entry name" value="Tex N-terminal region-like"/>
    <property type="match status" value="1"/>
</dbReference>
<dbReference type="InterPro" id="IPR003029">
    <property type="entry name" value="S1_domain"/>
</dbReference>
<dbReference type="InterPro" id="IPR006641">
    <property type="entry name" value="YqgF/RNaseH-like_dom"/>
</dbReference>
<dbReference type="PANTHER" id="PTHR10724:SF10">
    <property type="entry name" value="S1 RNA-BINDING DOMAIN-CONTAINING PROTEIN 1"/>
    <property type="match status" value="1"/>
</dbReference>
<evidence type="ECO:0000259" key="1">
    <source>
        <dbReference type="PROSITE" id="PS50126"/>
    </source>
</evidence>
<proteinExistence type="predicted"/>
<dbReference type="SMART" id="SM00732">
    <property type="entry name" value="YqgFc"/>
    <property type="match status" value="1"/>
</dbReference>
<dbReference type="SUPFAM" id="SSF47781">
    <property type="entry name" value="RuvA domain 2-like"/>
    <property type="match status" value="2"/>
</dbReference>
<name>A0A8J7RJN5_9BACT</name>
<feature type="domain" description="S1 motif" evidence="1">
    <location>
        <begin position="661"/>
        <end position="731"/>
    </location>
</feature>
<accession>A0A8J7RJN5</accession>
<dbReference type="Gene3D" id="2.40.50.140">
    <property type="entry name" value="Nucleic acid-binding proteins"/>
    <property type="match status" value="1"/>
</dbReference>
<keyword evidence="3" id="KW-1185">Reference proteome</keyword>
<dbReference type="Gene3D" id="3.30.420.140">
    <property type="entry name" value="YqgF/RNase H-like domain"/>
    <property type="match status" value="1"/>
</dbReference>
<dbReference type="GO" id="GO:0006412">
    <property type="term" value="P:translation"/>
    <property type="evidence" value="ECO:0007669"/>
    <property type="project" value="TreeGrafter"/>
</dbReference>
<dbReference type="Pfam" id="PF00575">
    <property type="entry name" value="S1"/>
    <property type="match status" value="1"/>
</dbReference>
<dbReference type="Pfam" id="PF16921">
    <property type="entry name" value="Tex_YqgF"/>
    <property type="match status" value="1"/>
</dbReference>
<dbReference type="Gene3D" id="1.10.150.310">
    <property type="entry name" value="Tex RuvX-like domain-like"/>
    <property type="match status" value="1"/>
</dbReference>
<dbReference type="InterPro" id="IPR010994">
    <property type="entry name" value="RuvA_2-like"/>
</dbReference>
<dbReference type="InterPro" id="IPR041692">
    <property type="entry name" value="HHH_9"/>
</dbReference>
<dbReference type="PANTHER" id="PTHR10724">
    <property type="entry name" value="30S RIBOSOMAL PROTEIN S1"/>
    <property type="match status" value="1"/>
</dbReference>
<dbReference type="InterPro" id="IPR023319">
    <property type="entry name" value="Tex-like_HTH_dom_sf"/>
</dbReference>
<dbReference type="FunFam" id="2.40.50.140:FF:000051">
    <property type="entry name" value="RNA-binding transcriptional accessory protein"/>
    <property type="match status" value="1"/>
</dbReference>
<dbReference type="InterPro" id="IPR037027">
    <property type="entry name" value="YqgF/RNaseH-like_dom_sf"/>
</dbReference>
<dbReference type="InterPro" id="IPR012340">
    <property type="entry name" value="NA-bd_OB-fold"/>
</dbReference>
<dbReference type="InterPro" id="IPR055179">
    <property type="entry name" value="Tex-like_central_region"/>
</dbReference>
<dbReference type="Pfam" id="PF12836">
    <property type="entry name" value="HHH_3"/>
    <property type="match status" value="1"/>
</dbReference>
<organism evidence="2 3">
    <name type="scientific">Natronogracilivirga saccharolytica</name>
    <dbReference type="NCBI Taxonomy" id="2812953"/>
    <lineage>
        <taxon>Bacteria</taxon>
        <taxon>Pseudomonadati</taxon>
        <taxon>Balneolota</taxon>
        <taxon>Balneolia</taxon>
        <taxon>Balneolales</taxon>
        <taxon>Cyclonatronaceae</taxon>
        <taxon>Natronogracilivirga</taxon>
    </lineage>
</organism>
<dbReference type="CDD" id="cd05685">
    <property type="entry name" value="S1_Tex"/>
    <property type="match status" value="1"/>
</dbReference>
<sequence>MSTAGIISSIAKSFSLSEKQVSAVAGLLEEGATIPFIARYRQERTGGLDEEQLRSIRDELEYAKLLDERKKTVLESIRQQGKLDEELEKEIQACTSLKQLEDLYLPYKPKRRTRASAAREKGLEPLAILIWEEETETGNPDEIAKDFVGGSDDTEADQNSAGSVEEALQGARDICAEWINEEVEVRNSIRSRIQKHGIMSAKATGEKDDREVFREYYDFSLKIKFLKPHQILAVNRGEREGILSADIEIPEDKVIDDIENFIITNRNSVFTEQLGSAVRDSYRRLLFPALEREARKELTEKAEEHAIQTFAENLKNLLLQAPLSSQMVMGIDPAYRTGCKVAVIDPTGRYLEGTTIFPTPPLKKIRESKETLNRLIDRHGITLIAIGNGTGSRETELVIAELIGERKEKKPDEELHYLIVNEAGASVYSASPLAKQEFPDLDAAMRGNISIARRVQDPLAELVKIDPKSIGVGLYQHDVNQPNLSRKLDDVVESCVNLVGVNVNTASSSLLTYVSGLSSSMAEKIVTYRNENGPFKERNELKKVPGVGALRFQQAAGFLRIPDSPQPFDNTAIHPESYDAAESVCKMVGISPGQIRETAHLLPLKFRDLDLDKTAESAEIGRPTLELIIENLQKPGRDPRESLPKPLLKQEVLSMSDLREDQQLEGTVRNVVDFGAFVDIGVKEDGLLHISKMSESKRIKNPHDVVSVGDIITVRIISIDPERGRISLGLVDVSDQASL</sequence>
<dbReference type="Gene3D" id="1.10.3500.10">
    <property type="entry name" value="Tex N-terminal region-like"/>
    <property type="match status" value="1"/>
</dbReference>
<dbReference type="InterPro" id="IPR018974">
    <property type="entry name" value="Tex-like_N"/>
</dbReference>
<dbReference type="InterPro" id="IPR012337">
    <property type="entry name" value="RNaseH-like_sf"/>
</dbReference>
<dbReference type="Proteomes" id="UP000673975">
    <property type="component" value="Unassembled WGS sequence"/>
</dbReference>
<dbReference type="SMART" id="SM00316">
    <property type="entry name" value="S1"/>
    <property type="match status" value="1"/>
</dbReference>
<dbReference type="InterPro" id="IPR050437">
    <property type="entry name" value="Ribos_protein_bS1-like"/>
</dbReference>
<dbReference type="FunFam" id="1.10.150.310:FF:000001">
    <property type="entry name" value="RNA-binding transcriptional accessory protein"/>
    <property type="match status" value="1"/>
</dbReference>
<dbReference type="PROSITE" id="PS50126">
    <property type="entry name" value="S1"/>
    <property type="match status" value="1"/>
</dbReference>
<dbReference type="InterPro" id="IPR044146">
    <property type="entry name" value="S1_Tex"/>
</dbReference>
<dbReference type="GO" id="GO:0005737">
    <property type="term" value="C:cytoplasm"/>
    <property type="evidence" value="ECO:0007669"/>
    <property type="project" value="UniProtKB-ARBA"/>
</dbReference>
<dbReference type="InterPro" id="IPR023323">
    <property type="entry name" value="Tex-like_dom_sf"/>
</dbReference>